<evidence type="ECO:0000256" key="6">
    <source>
        <dbReference type="RuleBase" id="RU004355"/>
    </source>
</evidence>
<evidence type="ECO:0000256" key="4">
    <source>
        <dbReference type="ARBA" id="ARBA00022839"/>
    </source>
</evidence>
<evidence type="ECO:0000256" key="1">
    <source>
        <dbReference type="ARBA" id="ARBA00022490"/>
    </source>
</evidence>
<evidence type="ECO:0000256" key="5">
    <source>
        <dbReference type="HAMAP-Rule" id="MF_00378"/>
    </source>
</evidence>
<dbReference type="HAMAP" id="MF_00378">
    <property type="entry name" value="Exonuc_7_L"/>
    <property type="match status" value="1"/>
</dbReference>
<reference evidence="9 10" key="1">
    <citation type="submission" date="2020-01" db="EMBL/GenBank/DDBJ databases">
        <authorList>
            <person name="Sixt B."/>
            <person name="Schulz F."/>
            <person name="Kostanjsek R."/>
            <person name="Koestlbacher S."/>
            <person name="Collingro A."/>
            <person name="Toenshoff E."/>
            <person name="Horn M."/>
        </authorList>
    </citation>
    <scope>NUCLEOTIDE SEQUENCE [LARGE SCALE GENOMIC DNA]</scope>
    <source>
        <strain evidence="9 10">15C</strain>
    </source>
</reference>
<dbReference type="InterPro" id="IPR025824">
    <property type="entry name" value="OB-fold_nuc-bd_dom"/>
</dbReference>
<evidence type="ECO:0000256" key="3">
    <source>
        <dbReference type="ARBA" id="ARBA00022801"/>
    </source>
</evidence>
<dbReference type="Pfam" id="PF02601">
    <property type="entry name" value="Exonuc_VII_L"/>
    <property type="match status" value="1"/>
</dbReference>
<organism evidence="9 10">
    <name type="scientific">Candidatus Rhabdochlamydia porcellionis</name>
    <dbReference type="NCBI Taxonomy" id="225148"/>
    <lineage>
        <taxon>Bacteria</taxon>
        <taxon>Pseudomonadati</taxon>
        <taxon>Chlamydiota</taxon>
        <taxon>Chlamydiia</taxon>
        <taxon>Parachlamydiales</taxon>
        <taxon>Candidatus Rhabdochlamydiaceae</taxon>
        <taxon>Candidatus Rhabdochlamydia</taxon>
    </lineage>
</organism>
<sequence>MEEIFTVSTLTLAIKHTLELNFFSVCIKGEISNFKAQSSGHLYFTLKDSEAQISCVLFRSNTKFLTRLPQNGDQVIVQGELSVYPPRGNYQIIARSLNYMGIGELLIKWHQLKTKLEQLGFFEREKKKPLPKYPKKVGVVTSATGAVIQDILQILKRRAPGLSILLNPVTVQGEIAAKEIAQAIKDFNKHQLADVLIVGRGGGSLEDLWAFNEESVACAIYHSKIPIISAVGHETDTCISDFVADQRAPTPSAAAELVTVGSAQQITYLHTSYMQLKNAITSHLKRCTEKVHFVSNHPFIKNPHAFLEPHFQRVDNYVTDTNRSFTQIIQKKRWQLSLLTSKLHHLRPSYQLQEIKQKIAAIDTLLQQTILHKLYEYKSKLSSLFCYKKIDLRQNQLIYEKKTSLTKVIALLQAADPKYLLTKGYGILFHEKNDSVILSTKEVIPNQQVRLMLQDGQLGLTIHTIKSL</sequence>
<keyword evidence="3 5" id="KW-0378">Hydrolase</keyword>
<dbReference type="NCBIfam" id="TIGR00237">
    <property type="entry name" value="xseA"/>
    <property type="match status" value="1"/>
</dbReference>
<feature type="domain" description="Exonuclease VII large subunit C-terminal" evidence="7">
    <location>
        <begin position="122"/>
        <end position="459"/>
    </location>
</feature>
<name>A0ABX8Z014_9BACT</name>
<dbReference type="InterPro" id="IPR020579">
    <property type="entry name" value="Exonuc_VII_lsu_C"/>
</dbReference>
<reference evidence="9 10" key="2">
    <citation type="submission" date="2021-05" db="EMBL/GenBank/DDBJ databases">
        <title>Ecology and evolution of chlamydial symbionts of arthropods.</title>
        <authorList>
            <person name="Halter T."/>
            <person name="Sixt B.S."/>
            <person name="Toenshoff E.R."/>
            <person name="Koestlbacher S."/>
            <person name="Schulz F."/>
            <person name="Kostanjsek R."/>
            <person name="Collingro A."/>
            <person name="Hendrickx F."/>
            <person name="Horn M."/>
        </authorList>
    </citation>
    <scope>NUCLEOTIDE SEQUENCE [LARGE SCALE GENOMIC DNA]</scope>
    <source>
        <strain evidence="9 10">15C</strain>
    </source>
</reference>
<comment type="subunit">
    <text evidence="5">Heterooligomer composed of large and small subunits.</text>
</comment>
<keyword evidence="2 5" id="KW-0540">Nuclease</keyword>
<comment type="catalytic activity">
    <reaction evidence="5 6">
        <text>Exonucleolytic cleavage in either 5'- to 3'- or 3'- to 5'-direction to yield nucleoside 5'-phosphates.</text>
        <dbReference type="EC" id="3.1.11.6"/>
    </reaction>
</comment>
<dbReference type="InterPro" id="IPR003753">
    <property type="entry name" value="Exonuc_VII_L"/>
</dbReference>
<dbReference type="Pfam" id="PF13742">
    <property type="entry name" value="tRNA_anti_2"/>
    <property type="match status" value="1"/>
</dbReference>
<dbReference type="PANTHER" id="PTHR30008:SF0">
    <property type="entry name" value="EXODEOXYRIBONUCLEASE 7 LARGE SUBUNIT"/>
    <property type="match status" value="1"/>
</dbReference>
<evidence type="ECO:0000256" key="2">
    <source>
        <dbReference type="ARBA" id="ARBA00022722"/>
    </source>
</evidence>
<dbReference type="PANTHER" id="PTHR30008">
    <property type="entry name" value="EXODEOXYRIBONUCLEASE 7 LARGE SUBUNIT"/>
    <property type="match status" value="1"/>
</dbReference>
<evidence type="ECO:0000313" key="10">
    <source>
        <dbReference type="Proteomes" id="UP000822862"/>
    </source>
</evidence>
<dbReference type="EMBL" id="CP075585">
    <property type="protein sequence ID" value="QZA58723.1"/>
    <property type="molecule type" value="Genomic_DNA"/>
</dbReference>
<comment type="subcellular location">
    <subcellularLocation>
        <location evidence="5 6">Cytoplasm</location>
    </subcellularLocation>
</comment>
<evidence type="ECO:0000259" key="7">
    <source>
        <dbReference type="Pfam" id="PF02601"/>
    </source>
</evidence>
<dbReference type="EC" id="3.1.11.6" evidence="5"/>
<accession>A0ABX8Z014</accession>
<comment type="similarity">
    <text evidence="5 6">Belongs to the XseA family.</text>
</comment>
<evidence type="ECO:0000259" key="8">
    <source>
        <dbReference type="Pfam" id="PF13742"/>
    </source>
</evidence>
<dbReference type="GO" id="GO:0008855">
    <property type="term" value="F:exodeoxyribonuclease VII activity"/>
    <property type="evidence" value="ECO:0007669"/>
    <property type="project" value="UniProtKB-EC"/>
</dbReference>
<proteinExistence type="inferred from homology"/>
<dbReference type="Gene3D" id="2.40.50.1010">
    <property type="match status" value="1"/>
</dbReference>
<dbReference type="CDD" id="cd04489">
    <property type="entry name" value="ExoVII_LU_OBF"/>
    <property type="match status" value="1"/>
</dbReference>
<dbReference type="Proteomes" id="UP000822862">
    <property type="component" value="Chromosome"/>
</dbReference>
<comment type="function">
    <text evidence="5">Bidirectionally degrades single-stranded DNA into large acid-insoluble oligonucleotides, which are then degraded further into small acid-soluble oligonucleotides.</text>
</comment>
<evidence type="ECO:0000313" key="9">
    <source>
        <dbReference type="EMBL" id="QZA58723.1"/>
    </source>
</evidence>
<feature type="domain" description="OB-fold nucleic acid binding" evidence="8">
    <location>
        <begin position="5"/>
        <end position="97"/>
    </location>
</feature>
<keyword evidence="1 5" id="KW-0963">Cytoplasm</keyword>
<keyword evidence="4 5" id="KW-0269">Exonuclease</keyword>
<protein>
    <recommendedName>
        <fullName evidence="5">Exodeoxyribonuclease 7 large subunit</fullName>
        <ecNumber evidence="5">3.1.11.6</ecNumber>
    </recommendedName>
    <alternativeName>
        <fullName evidence="5">Exodeoxyribonuclease VII large subunit</fullName>
        <shortName evidence="5">Exonuclease VII large subunit</shortName>
    </alternativeName>
</protein>
<keyword evidence="10" id="KW-1185">Reference proteome</keyword>
<gene>
    <name evidence="5" type="primary">xseA</name>
    <name evidence="9" type="ORF">RHAB15C_0000602</name>
</gene>